<dbReference type="Proteomes" id="UP001499988">
    <property type="component" value="Unassembled WGS sequence"/>
</dbReference>
<evidence type="ECO:0000256" key="2">
    <source>
        <dbReference type="ARBA" id="ARBA00022519"/>
    </source>
</evidence>
<proteinExistence type="inferred from homology"/>
<organism evidence="10 11">
    <name type="scientific">Ferrimonas pelagia</name>
    <dbReference type="NCBI Taxonomy" id="1177826"/>
    <lineage>
        <taxon>Bacteria</taxon>
        <taxon>Pseudomonadati</taxon>
        <taxon>Pseudomonadota</taxon>
        <taxon>Gammaproteobacteria</taxon>
        <taxon>Alteromonadales</taxon>
        <taxon>Ferrimonadaceae</taxon>
        <taxon>Ferrimonas</taxon>
    </lineage>
</organism>
<accession>A0ABP9EKA5</accession>
<comment type="pathway">
    <text evidence="9">Bacterial outer membrane biogenesis; lipopolysaccharide biosynthesis.</text>
</comment>
<dbReference type="RefSeq" id="WP_345334689.1">
    <property type="nucleotide sequence ID" value="NZ_BAABJZ010000020.1"/>
</dbReference>
<evidence type="ECO:0000256" key="4">
    <source>
        <dbReference type="ARBA" id="ARBA00022692"/>
    </source>
</evidence>
<keyword evidence="8 9" id="KW-0012">Acyltransferase</keyword>
<dbReference type="NCBIfam" id="TIGR02207">
    <property type="entry name" value="lipid_A_htrB"/>
    <property type="match status" value="1"/>
</dbReference>
<keyword evidence="2 9" id="KW-0997">Cell inner membrane</keyword>
<evidence type="ECO:0000256" key="3">
    <source>
        <dbReference type="ARBA" id="ARBA00022679"/>
    </source>
</evidence>
<dbReference type="InterPro" id="IPR011920">
    <property type="entry name" value="Lipid_A_LpxL_LpxP"/>
</dbReference>
<keyword evidence="6 9" id="KW-1133">Transmembrane helix</keyword>
<keyword evidence="7 9" id="KW-0472">Membrane</keyword>
<comment type="subcellular location">
    <subcellularLocation>
        <location evidence="9">Cell inner membrane</location>
        <topology evidence="9">Single-pass membrane protein</topology>
    </subcellularLocation>
</comment>
<keyword evidence="11" id="KW-1185">Reference proteome</keyword>
<keyword evidence="5 9" id="KW-0448">Lipopolysaccharide biosynthesis</keyword>
<dbReference type="GO" id="GO:0016746">
    <property type="term" value="F:acyltransferase activity"/>
    <property type="evidence" value="ECO:0007669"/>
    <property type="project" value="UniProtKB-KW"/>
</dbReference>
<dbReference type="EC" id="2.3.1.241" evidence="9"/>
<comment type="pathway">
    <text evidence="9">Glycolipid biosynthesis; KDO(2)-lipid A biosynthesis; KDO(2)-lipid A from CMP-3-deoxy-D-manno-octulosonate and lipid IV(A): step 3/4.</text>
</comment>
<dbReference type="HAMAP" id="MF_01942">
    <property type="entry name" value="Lipid_A_LpxL_LpxP"/>
    <property type="match status" value="1"/>
</dbReference>
<keyword evidence="3 9" id="KW-0808">Transferase</keyword>
<dbReference type="EMBL" id="BAABJZ010000020">
    <property type="protein sequence ID" value="GAA4881479.1"/>
    <property type="molecule type" value="Genomic_DNA"/>
</dbReference>
<evidence type="ECO:0000313" key="11">
    <source>
        <dbReference type="Proteomes" id="UP001499988"/>
    </source>
</evidence>
<feature type="short sequence motif" description="HXXXXD motif" evidence="9">
    <location>
        <begin position="132"/>
        <end position="137"/>
    </location>
</feature>
<evidence type="ECO:0000256" key="7">
    <source>
        <dbReference type="ARBA" id="ARBA00023136"/>
    </source>
</evidence>
<dbReference type="CDD" id="cd07984">
    <property type="entry name" value="LPLAT_LABLAT-like"/>
    <property type="match status" value="1"/>
</dbReference>
<dbReference type="PIRSF" id="PIRSF026649">
    <property type="entry name" value="MsbB"/>
    <property type="match status" value="1"/>
</dbReference>
<comment type="similarity">
    <text evidence="9">Belongs to the LpxL/LpxM/LpxP family.</text>
</comment>
<comment type="function">
    <text evidence="9">Catalyzes the transfer of an acyl chain from an acyl-[acyl-carrier-protein] (ACP) to a Kdo(2)-lipid IV(A) to form a Kdo(2)-(acyl)-lipid IV(A).</text>
</comment>
<dbReference type="Pfam" id="PF03279">
    <property type="entry name" value="Lip_A_acyltrans"/>
    <property type="match status" value="1"/>
</dbReference>
<comment type="caution">
    <text evidence="10">The sequence shown here is derived from an EMBL/GenBank/DDBJ whole genome shotgun (WGS) entry which is preliminary data.</text>
</comment>
<name>A0ABP9EKA5_9GAMM</name>
<evidence type="ECO:0000313" key="10">
    <source>
        <dbReference type="EMBL" id="GAA4881479.1"/>
    </source>
</evidence>
<reference evidence="11" key="1">
    <citation type="journal article" date="2019" name="Int. J. Syst. Evol. Microbiol.">
        <title>The Global Catalogue of Microorganisms (GCM) 10K type strain sequencing project: providing services to taxonomists for standard genome sequencing and annotation.</title>
        <authorList>
            <consortium name="The Broad Institute Genomics Platform"/>
            <consortium name="The Broad Institute Genome Sequencing Center for Infectious Disease"/>
            <person name="Wu L."/>
            <person name="Ma J."/>
        </authorList>
    </citation>
    <scope>NUCLEOTIDE SEQUENCE [LARGE SCALE GENOMIC DNA]</scope>
    <source>
        <strain evidence="11">JCM 18401</strain>
    </source>
</reference>
<dbReference type="PANTHER" id="PTHR30606">
    <property type="entry name" value="LIPID A BIOSYNTHESIS LAUROYL ACYLTRANSFERASE"/>
    <property type="match status" value="1"/>
</dbReference>
<dbReference type="PANTHER" id="PTHR30606:SF9">
    <property type="entry name" value="LIPID A BIOSYNTHESIS LAUROYLTRANSFERASE"/>
    <property type="match status" value="1"/>
</dbReference>
<evidence type="ECO:0000256" key="5">
    <source>
        <dbReference type="ARBA" id="ARBA00022985"/>
    </source>
</evidence>
<comment type="catalytic activity">
    <reaction evidence="9">
        <text>an alpha-Kdo-(2-&gt;4)-alpha-Kdo-(2-&gt;6)-lipid IVA + a fatty acyl-[ACP] = an alpha-Kdo-(2-&gt;4)-alpha-Kdo-(2-&gt;6)-(acyl)-lipid IVA + holo-[ACP]</text>
        <dbReference type="Rhea" id="RHEA:69396"/>
        <dbReference type="Rhea" id="RHEA-COMP:9685"/>
        <dbReference type="Rhea" id="RHEA-COMP:14125"/>
        <dbReference type="ChEBI" id="CHEBI:64479"/>
        <dbReference type="ChEBI" id="CHEBI:138651"/>
        <dbReference type="ChEBI" id="CHEBI:176429"/>
        <dbReference type="ChEBI" id="CHEBI:176430"/>
        <dbReference type="EC" id="2.3.1.241"/>
    </reaction>
</comment>
<keyword evidence="4 9" id="KW-0812">Transmembrane</keyword>
<evidence type="ECO:0000256" key="1">
    <source>
        <dbReference type="ARBA" id="ARBA00022475"/>
    </source>
</evidence>
<evidence type="ECO:0000256" key="9">
    <source>
        <dbReference type="HAMAP-Rule" id="MF_01942"/>
    </source>
</evidence>
<dbReference type="InterPro" id="IPR004960">
    <property type="entry name" value="LipA_acyltrans"/>
</dbReference>
<sequence length="306" mass="35107">MQQTAQFDRQFLLPKYWPTWLGVGLMKLLIKLPLASQYRIGAWIGRTLMKLAPKRADVARRNLAVAFPQRSEQERQALLVKNFEETGMAIFDSANAWWWSDERIQRHMTIRGQEHINAAAEAGQGVLLLAAHCLMLEPGARVFGQFKAGVGVYRPHNNKLMEYLQVKGRLRSNKGLISKREVRQMVKALRQKEVLWYTQDQDGGRKGSVFADFFGVPASTPAGATTLAKLGKARVLPFFVERNADHSGYTIEIQPALDNFPSGDEFADTQRCNRLTEQLVLKRPEQYMWLHRRFKTRPSKDDPKFY</sequence>
<keyword evidence="1 9" id="KW-1003">Cell membrane</keyword>
<protein>
    <recommendedName>
        <fullName evidence="9">Lipid A biosynthesis acyltransferase</fullName>
        <ecNumber evidence="9">2.3.1.241</ecNumber>
    </recommendedName>
    <alternativeName>
        <fullName evidence="9">Kdo(2)-lipid IV(A) acyltransferase</fullName>
    </alternativeName>
</protein>
<evidence type="ECO:0000256" key="8">
    <source>
        <dbReference type="ARBA" id="ARBA00023315"/>
    </source>
</evidence>
<evidence type="ECO:0000256" key="6">
    <source>
        <dbReference type="ARBA" id="ARBA00022989"/>
    </source>
</evidence>
<gene>
    <name evidence="9" type="primary">lpxL</name>
    <name evidence="10" type="ORF">GCM10023333_14540</name>
</gene>